<dbReference type="EC" id="3.1.4.52" evidence="2"/>
<dbReference type="Pfam" id="PF00563">
    <property type="entry name" value="EAL"/>
    <property type="match status" value="1"/>
</dbReference>
<dbReference type="InterPro" id="IPR024744">
    <property type="entry name" value="CSS-motif_dom"/>
</dbReference>
<organism evidence="12 13">
    <name type="scientific">Acinetobacter guerrae</name>
    <dbReference type="NCBI Taxonomy" id="1843371"/>
    <lineage>
        <taxon>Bacteria</taxon>
        <taxon>Pseudomonadati</taxon>
        <taxon>Pseudomonadota</taxon>
        <taxon>Gammaproteobacteria</taxon>
        <taxon>Moraxellales</taxon>
        <taxon>Moraxellaceae</taxon>
        <taxon>Acinetobacter</taxon>
    </lineage>
</organism>
<dbReference type="InterPro" id="IPR050706">
    <property type="entry name" value="Cyclic-di-GMP_PDE-like"/>
</dbReference>
<feature type="transmembrane region" description="Helical" evidence="10">
    <location>
        <begin position="21"/>
        <end position="43"/>
    </location>
</feature>
<dbReference type="EMBL" id="RAXU01000006">
    <property type="protein sequence ID" value="RKG34483.1"/>
    <property type="molecule type" value="Genomic_DNA"/>
</dbReference>
<evidence type="ECO:0000256" key="7">
    <source>
        <dbReference type="ARBA" id="ARBA00022989"/>
    </source>
</evidence>
<keyword evidence="5 10" id="KW-0812">Transmembrane</keyword>
<sequence length="518" mass="59913">MLRILVHLNEGIDVKIYGLKRWILLGAVISTLLFYLIGNVVVYKNAAVDQHEYSTKLLKQADTVTDQIVSSFHLADHLKVTSCSSDNIQKLRYIVSGSRYVEDIGFLENGIMVCTANQGLLKEKVQLPPPNFETPKKYKFYSNIKNRVFSKEVIDITQSGNIAVITSDSIFGQFSYFPPNFNYKLASSDGMHIFQDSKNTIEYSKFKSLLPHKIVSTKICSTKYFYCVFTNKPFTGIFFINDTLLAALTLFFSVIGGLVSYIIFFKKHKSKTIEYRLMRAVKDKKLYLEYQPIVLSKTKEIIGFEVLVRWKDRVYGQVSPELFINISEENYFYDKVSVFIIDTALQELKDILSENRNLYLSININNFEINNPKFISKLSQQVKSHHILTRQIKLEITEKINESFTCINLFSKKAKEEGFVISLDDFGTGVSNIQWLSEIDFDEIKLDKLFINGLFDDKNKLFFISLLNAISKLNKKIVFEGVESEDEYKYIYEHNSSNLIQGWYFYKSLPVAEIKKLF</sequence>
<evidence type="ECO:0000256" key="1">
    <source>
        <dbReference type="ARBA" id="ARBA00004651"/>
    </source>
</evidence>
<dbReference type="GO" id="GO:0005886">
    <property type="term" value="C:plasma membrane"/>
    <property type="evidence" value="ECO:0007669"/>
    <property type="project" value="UniProtKB-SubCell"/>
</dbReference>
<evidence type="ECO:0000256" key="4">
    <source>
        <dbReference type="ARBA" id="ARBA00022636"/>
    </source>
</evidence>
<dbReference type="Gene3D" id="3.20.20.450">
    <property type="entry name" value="EAL domain"/>
    <property type="match status" value="1"/>
</dbReference>
<comment type="caution">
    <text evidence="12">The sequence shown here is derived from an EMBL/GenBank/DDBJ whole genome shotgun (WGS) entry which is preliminary data.</text>
</comment>
<dbReference type="InterPro" id="IPR001633">
    <property type="entry name" value="EAL_dom"/>
</dbReference>
<evidence type="ECO:0000256" key="6">
    <source>
        <dbReference type="ARBA" id="ARBA00022801"/>
    </source>
</evidence>
<proteinExistence type="predicted"/>
<evidence type="ECO:0000256" key="2">
    <source>
        <dbReference type="ARBA" id="ARBA00012282"/>
    </source>
</evidence>
<dbReference type="Pfam" id="PF12792">
    <property type="entry name" value="CSS-motif"/>
    <property type="match status" value="1"/>
</dbReference>
<keyword evidence="3" id="KW-1003">Cell membrane</keyword>
<keyword evidence="13" id="KW-1185">Reference proteome</keyword>
<evidence type="ECO:0000256" key="5">
    <source>
        <dbReference type="ARBA" id="ARBA00022692"/>
    </source>
</evidence>
<name>A0A3A8F1B1_9GAMM</name>
<evidence type="ECO:0000256" key="9">
    <source>
        <dbReference type="ARBA" id="ARBA00034290"/>
    </source>
</evidence>
<comment type="catalytic activity">
    <reaction evidence="9">
        <text>3',3'-c-di-GMP + H2O = 5'-phosphoguanylyl(3'-&gt;5')guanosine + H(+)</text>
        <dbReference type="Rhea" id="RHEA:24902"/>
        <dbReference type="ChEBI" id="CHEBI:15377"/>
        <dbReference type="ChEBI" id="CHEBI:15378"/>
        <dbReference type="ChEBI" id="CHEBI:58754"/>
        <dbReference type="ChEBI" id="CHEBI:58805"/>
        <dbReference type="EC" id="3.1.4.52"/>
    </reaction>
</comment>
<evidence type="ECO:0000256" key="10">
    <source>
        <dbReference type="SAM" id="Phobius"/>
    </source>
</evidence>
<reference evidence="12 13" key="1">
    <citation type="submission" date="2018-09" db="EMBL/GenBank/DDBJ databases">
        <title>The draft genome of Acinetobacter spp. strains.</title>
        <authorList>
            <person name="Qin J."/>
            <person name="Feng Y."/>
            <person name="Zong Z."/>
        </authorList>
    </citation>
    <scope>NUCLEOTIDE SEQUENCE [LARGE SCALE GENOMIC DNA]</scope>
    <source>
        <strain evidence="12 13">WCHAc060096</strain>
    </source>
</reference>
<feature type="transmembrane region" description="Helical" evidence="10">
    <location>
        <begin position="244"/>
        <end position="264"/>
    </location>
</feature>
<dbReference type="Proteomes" id="UP000269001">
    <property type="component" value="Unassembled WGS sequence"/>
</dbReference>
<dbReference type="PROSITE" id="PS50883">
    <property type="entry name" value="EAL"/>
    <property type="match status" value="1"/>
</dbReference>
<dbReference type="SUPFAM" id="SSF141868">
    <property type="entry name" value="EAL domain-like"/>
    <property type="match status" value="1"/>
</dbReference>
<evidence type="ECO:0000313" key="12">
    <source>
        <dbReference type="EMBL" id="RKG34483.1"/>
    </source>
</evidence>
<dbReference type="InterPro" id="IPR035919">
    <property type="entry name" value="EAL_sf"/>
</dbReference>
<dbReference type="AlphaFoldDB" id="A0A3A8F1B1"/>
<dbReference type="GO" id="GO:0071111">
    <property type="term" value="F:cyclic-guanylate-specific phosphodiesterase activity"/>
    <property type="evidence" value="ECO:0007669"/>
    <property type="project" value="UniProtKB-EC"/>
</dbReference>
<accession>A0A3A8F1B1</accession>
<gene>
    <name evidence="12" type="ORF">D7V21_06955</name>
</gene>
<evidence type="ECO:0000256" key="8">
    <source>
        <dbReference type="ARBA" id="ARBA00023136"/>
    </source>
</evidence>
<evidence type="ECO:0000256" key="3">
    <source>
        <dbReference type="ARBA" id="ARBA00022475"/>
    </source>
</evidence>
<protein>
    <recommendedName>
        <fullName evidence="2">cyclic-guanylate-specific phosphodiesterase</fullName>
        <ecNumber evidence="2">3.1.4.52</ecNumber>
    </recommendedName>
</protein>
<dbReference type="CDD" id="cd01948">
    <property type="entry name" value="EAL"/>
    <property type="match status" value="1"/>
</dbReference>
<keyword evidence="4" id="KW-0973">c-di-GMP</keyword>
<evidence type="ECO:0000313" key="13">
    <source>
        <dbReference type="Proteomes" id="UP000269001"/>
    </source>
</evidence>
<feature type="domain" description="EAL" evidence="11">
    <location>
        <begin position="270"/>
        <end position="518"/>
    </location>
</feature>
<dbReference type="SMART" id="SM00052">
    <property type="entry name" value="EAL"/>
    <property type="match status" value="1"/>
</dbReference>
<evidence type="ECO:0000259" key="11">
    <source>
        <dbReference type="PROSITE" id="PS50883"/>
    </source>
</evidence>
<comment type="subcellular location">
    <subcellularLocation>
        <location evidence="1">Cell membrane</location>
        <topology evidence="1">Multi-pass membrane protein</topology>
    </subcellularLocation>
</comment>
<dbReference type="PANTHER" id="PTHR33121">
    <property type="entry name" value="CYCLIC DI-GMP PHOSPHODIESTERASE PDEF"/>
    <property type="match status" value="1"/>
</dbReference>
<dbReference type="PANTHER" id="PTHR33121:SF81">
    <property type="entry name" value="CYCLIC DI-GMP PHOSPHODIESTERASE PDEB-RELATED"/>
    <property type="match status" value="1"/>
</dbReference>
<keyword evidence="6" id="KW-0378">Hydrolase</keyword>
<keyword evidence="8 10" id="KW-0472">Membrane</keyword>
<keyword evidence="7 10" id="KW-1133">Transmembrane helix</keyword>